<reference evidence="3 4" key="1">
    <citation type="submission" date="2015-07" db="EMBL/GenBank/DDBJ databases">
        <authorList>
            <person name="Noorani M."/>
        </authorList>
    </citation>
    <scope>NUCLEOTIDE SEQUENCE [LARGE SCALE GENOMIC DNA]</scope>
    <source>
        <strain evidence="3 4">CECT 7802</strain>
    </source>
</reference>
<evidence type="ECO:0000256" key="1">
    <source>
        <dbReference type="SAM" id="SignalP"/>
    </source>
</evidence>
<evidence type="ECO:0000313" key="4">
    <source>
        <dbReference type="Proteomes" id="UP000049222"/>
    </source>
</evidence>
<sequence length="214" mass="22219">MNKTVHFSLAALFLGGAAQADTFQVVALGDSLTAGYGLPDDQGFVPQLQAWLDAAGADVEVVNAGVSGDTTAGGLARLDWSLSEETDAMIVALGGNDLLRGVPVASSRGNLEAILETVAVERDLPVLLIGLEAPANYGPDFQQDFNAMYSELSDGYATLLEPNFLGPLVAEVDMATARARYMQGDGIHPNSAGVGVIVEAFGPRVLDLIEAATP</sequence>
<dbReference type="Pfam" id="PF13472">
    <property type="entry name" value="Lipase_GDSL_2"/>
    <property type="match status" value="1"/>
</dbReference>
<dbReference type="PANTHER" id="PTHR30383">
    <property type="entry name" value="THIOESTERASE 1/PROTEASE 1/LYSOPHOSPHOLIPASE L1"/>
    <property type="match status" value="1"/>
</dbReference>
<dbReference type="STRING" id="420998.JDO7802_00482"/>
<dbReference type="GO" id="GO:0004622">
    <property type="term" value="F:phosphatidylcholine lysophospholipase activity"/>
    <property type="evidence" value="ECO:0007669"/>
    <property type="project" value="TreeGrafter"/>
</dbReference>
<gene>
    <name evidence="3" type="primary">tesA</name>
    <name evidence="3" type="ORF">JDO7802_00482</name>
</gene>
<dbReference type="InterPro" id="IPR051532">
    <property type="entry name" value="Ester_Hydrolysis_Enzymes"/>
</dbReference>
<dbReference type="OrthoDB" id="9786188at2"/>
<dbReference type="RefSeq" id="WP_055082221.1">
    <property type="nucleotide sequence ID" value="NZ_CXSU01000005.1"/>
</dbReference>
<keyword evidence="1" id="KW-0732">Signal</keyword>
<keyword evidence="3" id="KW-0378">Hydrolase</keyword>
<feature type="signal peptide" evidence="1">
    <location>
        <begin position="1"/>
        <end position="20"/>
    </location>
</feature>
<dbReference type="Gene3D" id="3.40.50.1110">
    <property type="entry name" value="SGNH hydrolase"/>
    <property type="match status" value="1"/>
</dbReference>
<dbReference type="CDD" id="cd01822">
    <property type="entry name" value="Lysophospholipase_L1_like"/>
    <property type="match status" value="1"/>
</dbReference>
<accession>A0A0M6YET8</accession>
<evidence type="ECO:0000313" key="3">
    <source>
        <dbReference type="EMBL" id="CTQ48480.1"/>
    </source>
</evidence>
<dbReference type="InterPro" id="IPR013830">
    <property type="entry name" value="SGNH_hydro"/>
</dbReference>
<organism evidence="3 4">
    <name type="scientific">Jannaschia donghaensis</name>
    <dbReference type="NCBI Taxonomy" id="420998"/>
    <lineage>
        <taxon>Bacteria</taxon>
        <taxon>Pseudomonadati</taxon>
        <taxon>Pseudomonadota</taxon>
        <taxon>Alphaproteobacteria</taxon>
        <taxon>Rhodobacterales</taxon>
        <taxon>Roseobacteraceae</taxon>
        <taxon>Jannaschia</taxon>
    </lineage>
</organism>
<dbReference type="SUPFAM" id="SSF52266">
    <property type="entry name" value="SGNH hydrolase"/>
    <property type="match status" value="1"/>
</dbReference>
<dbReference type="EMBL" id="CXSU01000005">
    <property type="protein sequence ID" value="CTQ48480.1"/>
    <property type="molecule type" value="Genomic_DNA"/>
</dbReference>
<evidence type="ECO:0000259" key="2">
    <source>
        <dbReference type="Pfam" id="PF13472"/>
    </source>
</evidence>
<dbReference type="PANTHER" id="PTHR30383:SF24">
    <property type="entry name" value="THIOESTERASE 1_PROTEASE 1_LYSOPHOSPHOLIPASE L1"/>
    <property type="match status" value="1"/>
</dbReference>
<dbReference type="EC" id="3.1.1.1" evidence="3"/>
<feature type="chain" id="PRO_5005807947" evidence="1">
    <location>
        <begin position="21"/>
        <end position="214"/>
    </location>
</feature>
<dbReference type="AlphaFoldDB" id="A0A0M6YET8"/>
<name>A0A0M6YET8_9RHOB</name>
<dbReference type="GO" id="GO:0106435">
    <property type="term" value="F:carboxylesterase activity"/>
    <property type="evidence" value="ECO:0007669"/>
    <property type="project" value="UniProtKB-EC"/>
</dbReference>
<feature type="domain" description="SGNH hydrolase-type esterase" evidence="2">
    <location>
        <begin position="27"/>
        <end position="193"/>
    </location>
</feature>
<proteinExistence type="predicted"/>
<dbReference type="Proteomes" id="UP000049222">
    <property type="component" value="Unassembled WGS sequence"/>
</dbReference>
<protein>
    <submittedName>
        <fullName evidence="3">Esterase TesA</fullName>
        <ecNumber evidence="3">3.1.1.1</ecNumber>
    </submittedName>
</protein>
<keyword evidence="4" id="KW-1185">Reference proteome</keyword>
<dbReference type="InterPro" id="IPR036514">
    <property type="entry name" value="SGNH_hydro_sf"/>
</dbReference>